<proteinExistence type="predicted"/>
<dbReference type="EMBL" id="MTCZ01000343">
    <property type="protein sequence ID" value="OWP82600.1"/>
    <property type="molecule type" value="Genomic_DNA"/>
</dbReference>
<evidence type="ECO:0000313" key="2">
    <source>
        <dbReference type="EMBL" id="OWP82600.1"/>
    </source>
</evidence>
<dbReference type="AlphaFoldDB" id="A0A246GER8"/>
<evidence type="ECO:0000313" key="3">
    <source>
        <dbReference type="Proteomes" id="UP000197768"/>
    </source>
</evidence>
<evidence type="ECO:0000256" key="1">
    <source>
        <dbReference type="SAM" id="MobiDB-lite"/>
    </source>
</evidence>
<protein>
    <submittedName>
        <fullName evidence="2">Uncharacterized protein</fullName>
    </submittedName>
</protein>
<dbReference type="Proteomes" id="UP000197768">
    <property type="component" value="Unassembled WGS sequence"/>
</dbReference>
<gene>
    <name evidence="2" type="ORF">BWK59_15005</name>
</gene>
<reference evidence="2 3" key="1">
    <citation type="journal article" date="2017" name="Infect. Genet. Evol.">
        <title>Comparative genome analysis of fish pathogen Flavobacterium columnare reveals extensive sequence diversity within the species.</title>
        <authorList>
            <person name="Kayansamruaj P."/>
            <person name="Dong H.T."/>
            <person name="Hirono I."/>
            <person name="Kondo H."/>
            <person name="Senapin S."/>
            <person name="Rodkhum C."/>
        </authorList>
    </citation>
    <scope>NUCLEOTIDE SEQUENCE [LARGE SCALE GENOMIC DNA]</scope>
    <source>
        <strain evidence="2 3">1215</strain>
    </source>
</reference>
<accession>A0A246GER8</accession>
<sequence>MFKKKAIVPNPKKMSKQNNHTGKKGRSYTNDLLLYLIEILHQIFPKEETINPFYKVVLDKYPSEYQYYYKLLTHYITLINQKHRAMEKQKFVTTREDIVASLNLLEIMVLRSYRTEEQTAKEIYQILKNNTKEDQIITAKNISQIIHYKKTQTARIIKILLKMDKIELVSTHKRIGYLYRLK</sequence>
<organism evidence="2 3">
    <name type="scientific">Flavobacterium davisii</name>
    <dbReference type="NCBI Taxonomy" id="2906077"/>
    <lineage>
        <taxon>Bacteria</taxon>
        <taxon>Pseudomonadati</taxon>
        <taxon>Bacteroidota</taxon>
        <taxon>Flavobacteriia</taxon>
        <taxon>Flavobacteriales</taxon>
        <taxon>Flavobacteriaceae</taxon>
        <taxon>Flavobacterium</taxon>
    </lineage>
</organism>
<feature type="region of interest" description="Disordered" evidence="1">
    <location>
        <begin position="1"/>
        <end position="24"/>
    </location>
</feature>
<name>A0A246GER8_9FLAO</name>
<comment type="caution">
    <text evidence="2">The sequence shown here is derived from an EMBL/GenBank/DDBJ whole genome shotgun (WGS) entry which is preliminary data.</text>
</comment>